<proteinExistence type="predicted"/>
<gene>
    <name evidence="2" type="ORF">P875_00064765</name>
</gene>
<dbReference type="Gene3D" id="1.25.40.20">
    <property type="entry name" value="Ankyrin repeat-containing domain"/>
    <property type="match status" value="1"/>
</dbReference>
<name>A0A0F0I7Q9_ASPPU</name>
<dbReference type="PANTHER" id="PTHR34706">
    <property type="entry name" value="SLR1338 PROTEIN"/>
    <property type="match status" value="1"/>
</dbReference>
<dbReference type="Proteomes" id="UP000033540">
    <property type="component" value="Unassembled WGS sequence"/>
</dbReference>
<dbReference type="Gene3D" id="3.40.50.410">
    <property type="entry name" value="von Willebrand factor, type A domain"/>
    <property type="match status" value="1"/>
</dbReference>
<dbReference type="Pfam" id="PF12796">
    <property type="entry name" value="Ank_2"/>
    <property type="match status" value="1"/>
</dbReference>
<dbReference type="PROSITE" id="PS50297">
    <property type="entry name" value="ANK_REP_REGION"/>
    <property type="match status" value="3"/>
</dbReference>
<accession>A0A0F0I7Q9</accession>
<evidence type="ECO:0000313" key="2">
    <source>
        <dbReference type="EMBL" id="KJK63765.1"/>
    </source>
</evidence>
<dbReference type="PROSITE" id="PS50088">
    <property type="entry name" value="ANK_REPEAT"/>
    <property type="match status" value="3"/>
</dbReference>
<dbReference type="InterPro" id="IPR002110">
    <property type="entry name" value="Ankyrin_rpt"/>
</dbReference>
<evidence type="ECO:0000256" key="1">
    <source>
        <dbReference type="PROSITE-ProRule" id="PRU00023"/>
    </source>
</evidence>
<dbReference type="PRINTS" id="PR01415">
    <property type="entry name" value="ANKYRIN"/>
</dbReference>
<feature type="repeat" description="ANK" evidence="1">
    <location>
        <begin position="33"/>
        <end position="65"/>
    </location>
</feature>
<reference evidence="2 3" key="1">
    <citation type="submission" date="2015-02" db="EMBL/GenBank/DDBJ databases">
        <title>Draft genome sequence of Aspergillus parasiticus SU-1.</title>
        <authorList>
            <person name="Yu J."/>
            <person name="Fedorova N."/>
            <person name="Yin Y."/>
            <person name="Losada L."/>
            <person name="Zafar N."/>
            <person name="Taujale R."/>
            <person name="Ehrlich K.C."/>
            <person name="Bhatnagar D."/>
            <person name="Cleveland T.E."/>
            <person name="Bennett J.W."/>
            <person name="Nierman W.C."/>
        </authorList>
    </citation>
    <scope>NUCLEOTIDE SEQUENCE [LARGE SCALE GENOMIC DNA]</scope>
    <source>
        <strain evidence="3">ATCC 56775 / NRRL 5862 / SRRC 143 / SU-1</strain>
    </source>
</reference>
<protein>
    <submittedName>
        <fullName evidence="2">Ankyrin repeats 3 copy</fullName>
    </submittedName>
</protein>
<dbReference type="STRING" id="1403190.A0A0F0I7Q9"/>
<dbReference type="InterPro" id="IPR036465">
    <property type="entry name" value="vWFA_dom_sf"/>
</dbReference>
<dbReference type="AlphaFoldDB" id="A0A0F0I7Q9"/>
<dbReference type="InterPro" id="IPR036770">
    <property type="entry name" value="Ankyrin_rpt-contain_sf"/>
</dbReference>
<dbReference type="SUPFAM" id="SSF48403">
    <property type="entry name" value="Ankyrin repeat"/>
    <property type="match status" value="1"/>
</dbReference>
<dbReference type="SMART" id="SM00248">
    <property type="entry name" value="ANK"/>
    <property type="match status" value="3"/>
</dbReference>
<dbReference type="EMBL" id="JZEE01000542">
    <property type="protein sequence ID" value="KJK63765.1"/>
    <property type="molecule type" value="Genomic_DNA"/>
</dbReference>
<feature type="repeat" description="ANK" evidence="1">
    <location>
        <begin position="103"/>
        <end position="136"/>
    </location>
</feature>
<comment type="caution">
    <text evidence="2">The sequence shown here is derived from an EMBL/GenBank/DDBJ whole genome shotgun (WGS) entry which is preliminary data.</text>
</comment>
<dbReference type="PANTHER" id="PTHR34706:SF3">
    <property type="entry name" value="ANKYRIN REPEAT PROTEIN (AFU_ORTHOLOGUE AFUA_7G06200)"/>
    <property type="match status" value="1"/>
</dbReference>
<organism evidence="2 3">
    <name type="scientific">Aspergillus parasiticus (strain ATCC 56775 / NRRL 5862 / SRRC 143 / SU-1)</name>
    <dbReference type="NCBI Taxonomy" id="1403190"/>
    <lineage>
        <taxon>Eukaryota</taxon>
        <taxon>Fungi</taxon>
        <taxon>Dikarya</taxon>
        <taxon>Ascomycota</taxon>
        <taxon>Pezizomycotina</taxon>
        <taxon>Eurotiomycetes</taxon>
        <taxon>Eurotiomycetidae</taxon>
        <taxon>Eurotiales</taxon>
        <taxon>Aspergillaceae</taxon>
        <taxon>Aspergillus</taxon>
        <taxon>Aspergillus subgen. Circumdati</taxon>
    </lineage>
</organism>
<keyword evidence="1" id="KW-0040">ANK repeat</keyword>
<evidence type="ECO:0000313" key="3">
    <source>
        <dbReference type="Proteomes" id="UP000033540"/>
    </source>
</evidence>
<feature type="repeat" description="ANK" evidence="1">
    <location>
        <begin position="66"/>
        <end position="96"/>
    </location>
</feature>
<dbReference type="OrthoDB" id="2142040at2759"/>
<sequence>MSLHNDAAKGTLDRASLTQYLNRGVDIDGTSTSGDTPLALAVKNGQTSAVKLLLQAGAKPNKKGADGKTPLYLVAFAKDKRDRLAQLLVAHGADVNEPVPAWNNSTPLMVAITEAKDPKLISLLVEKGASLTQSNDKGETAKKLAGYSMNPAIQRAILPPDQQDGYKPELGNLLTSSGLFAIAYFSNWKDVAKDSIDRISDFLNWQSNTVQASRCADFPMQYLTRLQDINNLRTEDDFKTFLFNFIQDKGLEDFYPPNDQRVIDIARAAAAARKNPTVKAMSGKTLAIMAASALYTPVWYCDDSGSMGGGTGRIENQRILVARMARIMGFVNPQAAAGVASLRFINADIGKADNLTEKQVNDYMNQTNPSGATPIGTNLKKKILDPLIHNVLKAGQNLPKPYLIMTITDGAPNEETTSLSPLGTDNDVIRSVIADAVNALKTHQPIPYSPDAVSYTISQIGDDQNSKAFLAGLKNNPVPDNVLYVTSESLDSQFADFKNNLDDLDNYLYNLFGKMLNIP</sequence>